<dbReference type="Proteomes" id="UP000298324">
    <property type="component" value="Unassembled WGS sequence"/>
</dbReference>
<evidence type="ECO:0000256" key="1">
    <source>
        <dbReference type="SAM" id="SignalP"/>
    </source>
</evidence>
<organism evidence="2 3">
    <name type="scientific">Pelotomaculum schinkii</name>
    <dbReference type="NCBI Taxonomy" id="78350"/>
    <lineage>
        <taxon>Bacteria</taxon>
        <taxon>Bacillati</taxon>
        <taxon>Bacillota</taxon>
        <taxon>Clostridia</taxon>
        <taxon>Eubacteriales</taxon>
        <taxon>Desulfotomaculaceae</taxon>
        <taxon>Pelotomaculum</taxon>
    </lineage>
</organism>
<dbReference type="EMBL" id="QFGA01000001">
    <property type="protein sequence ID" value="TEB06810.1"/>
    <property type="molecule type" value="Genomic_DNA"/>
</dbReference>
<proteinExistence type="predicted"/>
<keyword evidence="1" id="KW-0732">Signal</keyword>
<sequence length="151" mass="17610">MTKHLKILMLLVFLSLVVLSGCENSATSLDADKIKIKEALENEFNLIQMMPNVIKGKKNFLNNSISMVLSERYTTKNSYEEIINYYDEQLKEHGWQFYKEEKLTDWGRDYGGKSVRYKKGDFVAIVQYAGEKADYGWTYGFAITWGLYEEK</sequence>
<name>A0A4Y7RDJ3_9FIRM</name>
<gene>
    <name evidence="2" type="ORF">Psch_00342</name>
</gene>
<evidence type="ECO:0000313" key="2">
    <source>
        <dbReference type="EMBL" id="TEB06810.1"/>
    </source>
</evidence>
<accession>A0A4Y7RDJ3</accession>
<dbReference type="RefSeq" id="WP_190238941.1">
    <property type="nucleotide sequence ID" value="NZ_QFGA01000001.1"/>
</dbReference>
<reference evidence="2 3" key="1">
    <citation type="journal article" date="2018" name="Environ. Microbiol.">
        <title>Novel energy conservation strategies and behaviour of Pelotomaculum schinkii driving syntrophic propionate catabolism.</title>
        <authorList>
            <person name="Hidalgo-Ahumada C.A.P."/>
            <person name="Nobu M.K."/>
            <person name="Narihiro T."/>
            <person name="Tamaki H."/>
            <person name="Liu W.T."/>
            <person name="Kamagata Y."/>
            <person name="Stams A.J.M."/>
            <person name="Imachi H."/>
            <person name="Sousa D.Z."/>
        </authorList>
    </citation>
    <scope>NUCLEOTIDE SEQUENCE [LARGE SCALE GENOMIC DNA]</scope>
    <source>
        <strain evidence="2 3">HH</strain>
    </source>
</reference>
<protein>
    <submittedName>
        <fullName evidence="2">Uncharacterized protein</fullName>
    </submittedName>
</protein>
<feature type="signal peptide" evidence="1">
    <location>
        <begin position="1"/>
        <end position="20"/>
    </location>
</feature>
<feature type="chain" id="PRO_5038450596" evidence="1">
    <location>
        <begin position="21"/>
        <end position="151"/>
    </location>
</feature>
<dbReference type="PROSITE" id="PS51257">
    <property type="entry name" value="PROKAR_LIPOPROTEIN"/>
    <property type="match status" value="1"/>
</dbReference>
<keyword evidence="3" id="KW-1185">Reference proteome</keyword>
<comment type="caution">
    <text evidence="2">The sequence shown here is derived from an EMBL/GenBank/DDBJ whole genome shotgun (WGS) entry which is preliminary data.</text>
</comment>
<evidence type="ECO:0000313" key="3">
    <source>
        <dbReference type="Proteomes" id="UP000298324"/>
    </source>
</evidence>
<dbReference type="AlphaFoldDB" id="A0A4Y7RDJ3"/>